<feature type="transmembrane region" description="Helical" evidence="2">
    <location>
        <begin position="135"/>
        <end position="157"/>
    </location>
</feature>
<dbReference type="InterPro" id="IPR042106">
    <property type="entry name" value="Nuo/plastoQ_OxRdtase_6_NuoJ"/>
</dbReference>
<feature type="transmembrane region" description="Helical" evidence="2">
    <location>
        <begin position="52"/>
        <end position="75"/>
    </location>
</feature>
<evidence type="ECO:0000313" key="4">
    <source>
        <dbReference type="Proteomes" id="UP000053099"/>
    </source>
</evidence>
<dbReference type="EC" id="7.1.1.-" evidence="2"/>
<organism evidence="3 4">
    <name type="scientific">Thermus scotoductus</name>
    <dbReference type="NCBI Taxonomy" id="37636"/>
    <lineage>
        <taxon>Bacteria</taxon>
        <taxon>Thermotogati</taxon>
        <taxon>Deinococcota</taxon>
        <taxon>Deinococci</taxon>
        <taxon>Thermales</taxon>
        <taxon>Thermaceae</taxon>
        <taxon>Thermus</taxon>
    </lineage>
</organism>
<keyword evidence="2" id="KW-1133">Transmembrane helix</keyword>
<protein>
    <recommendedName>
        <fullName evidence="2">NADH-quinone oxidoreductase subunit J</fullName>
        <ecNumber evidence="2">7.1.1.-</ecNumber>
    </recommendedName>
</protein>
<dbReference type="InterPro" id="IPR001457">
    <property type="entry name" value="NADH_UbQ/plastoQ_OxRdtase_su6"/>
</dbReference>
<evidence type="ECO:0000256" key="2">
    <source>
        <dbReference type="RuleBase" id="RU004429"/>
    </source>
</evidence>
<dbReference type="GO" id="GO:0008137">
    <property type="term" value="F:NADH dehydrogenase (ubiquinone) activity"/>
    <property type="evidence" value="ECO:0007669"/>
    <property type="project" value="UniProtKB-UniRule"/>
</dbReference>
<name>A0A0N0ZQB3_THESC</name>
<keyword evidence="2" id="KW-0812">Transmembrane</keyword>
<comment type="catalytic activity">
    <reaction evidence="2">
        <text>a quinone + NADH + 5 H(+)(in) = a quinol + NAD(+) + 4 H(+)(out)</text>
        <dbReference type="Rhea" id="RHEA:57888"/>
        <dbReference type="ChEBI" id="CHEBI:15378"/>
        <dbReference type="ChEBI" id="CHEBI:24646"/>
        <dbReference type="ChEBI" id="CHEBI:57540"/>
        <dbReference type="ChEBI" id="CHEBI:57945"/>
        <dbReference type="ChEBI" id="CHEBI:132124"/>
    </reaction>
</comment>
<comment type="function">
    <text evidence="2">NDH-1 shuttles electrons from NADH, via FMN and iron-sulfur (Fe-S) centers, to quinones in the respiratory chain. Couples the redox reaction to proton translocation (for every two electrons transferred, four hydrogen ions are translocated across the cytoplasmic membrane), and thus conserves the redox energy in a proton gradient.</text>
</comment>
<dbReference type="GO" id="GO:0005886">
    <property type="term" value="C:plasma membrane"/>
    <property type="evidence" value="ECO:0007669"/>
    <property type="project" value="UniProtKB-SubCell"/>
</dbReference>
<dbReference type="EMBL" id="LJJR01000027">
    <property type="protein sequence ID" value="KPD28456.1"/>
    <property type="molecule type" value="Genomic_DNA"/>
</dbReference>
<feature type="transmembrane region" description="Helical" evidence="2">
    <location>
        <begin position="29"/>
        <end position="46"/>
    </location>
</feature>
<comment type="caution">
    <text evidence="3">The sequence shown here is derived from an EMBL/GenBank/DDBJ whole genome shotgun (WGS) entry which is preliminary data.</text>
</comment>
<sequence length="179" mass="19205">MTPWEALALLLLLFTGVLVVTLKNAIHAALALIGNFLILAGIYVALEARFLGFIQIIVYAGAIVVLFLFVIMLLYAAQGEVGFDPLVRSRPLTALLALGVALVLLSGLWGVNLAFTKDLQGGLPQALGPLLYGDWLFVLLAVGFLLMAATVVAVALVQPTRPLDALSPEERKEEKEVVR</sequence>
<dbReference type="PANTHER" id="PTHR33269">
    <property type="entry name" value="NADH-UBIQUINONE OXIDOREDUCTASE CHAIN 6"/>
    <property type="match status" value="1"/>
</dbReference>
<accession>A0A0N0ZQB3</accession>
<reference evidence="3 4" key="1">
    <citation type="submission" date="2015-09" db="EMBL/GenBank/DDBJ databases">
        <title>Draft genome sequence of Thermus scotoductus strain K1 isolated from a geothermal spring in Nagorno-Karabakh, Armenia.</title>
        <authorList>
            <person name="Saghatelyan A."/>
            <person name="Poghosyan L."/>
            <person name="Panosyan H."/>
            <person name="Birkeland N.-K."/>
        </authorList>
    </citation>
    <scope>NUCLEOTIDE SEQUENCE [LARGE SCALE GENOMIC DNA]</scope>
    <source>
        <strain evidence="3 4">K1</strain>
    </source>
</reference>
<dbReference type="Proteomes" id="UP000053099">
    <property type="component" value="Unassembled WGS sequence"/>
</dbReference>
<dbReference type="PANTHER" id="PTHR33269:SF17">
    <property type="entry name" value="NADH-UBIQUINONE OXIDOREDUCTASE CHAIN 6"/>
    <property type="match status" value="1"/>
</dbReference>
<dbReference type="Gene3D" id="1.20.120.1200">
    <property type="entry name" value="NADH-ubiquinone/plastoquinone oxidoreductase chain 6, subunit NuoJ"/>
    <property type="match status" value="1"/>
</dbReference>
<keyword evidence="2" id="KW-0520">NAD</keyword>
<dbReference type="AlphaFoldDB" id="A0A0N0ZQB3"/>
<feature type="transmembrane region" description="Helical" evidence="2">
    <location>
        <begin position="95"/>
        <end position="115"/>
    </location>
</feature>
<comment type="subcellular location">
    <subcellularLocation>
        <location evidence="2">Cell membrane</location>
        <topology evidence="2">Multi-pass membrane protein</topology>
    </subcellularLocation>
</comment>
<feature type="transmembrane region" description="Helical" evidence="2">
    <location>
        <begin position="6"/>
        <end position="22"/>
    </location>
</feature>
<keyword evidence="2" id="KW-0472">Membrane</keyword>
<proteinExistence type="inferred from homology"/>
<comment type="similarity">
    <text evidence="1 2">Belongs to the complex I subunit 6 family.</text>
</comment>
<dbReference type="PATRIC" id="fig|37636.3.peg.974"/>
<evidence type="ECO:0000256" key="1">
    <source>
        <dbReference type="ARBA" id="ARBA00005698"/>
    </source>
</evidence>
<dbReference type="Pfam" id="PF00499">
    <property type="entry name" value="Oxidored_q3"/>
    <property type="match status" value="1"/>
</dbReference>
<dbReference type="GO" id="GO:0048038">
    <property type="term" value="F:quinone binding"/>
    <property type="evidence" value="ECO:0007669"/>
    <property type="project" value="UniProtKB-UniRule"/>
</dbReference>
<keyword evidence="2" id="KW-0874">Quinone</keyword>
<keyword evidence="2" id="KW-1003">Cell membrane</keyword>
<evidence type="ECO:0000313" key="3">
    <source>
        <dbReference type="EMBL" id="KPD28456.1"/>
    </source>
</evidence>
<gene>
    <name evidence="3" type="ORF">AN926_08910</name>
</gene>